<dbReference type="InterPro" id="IPR036514">
    <property type="entry name" value="SGNH_hydro_sf"/>
</dbReference>
<protein>
    <submittedName>
        <fullName evidence="5">Sialate O-acetylesterase</fullName>
    </submittedName>
</protein>
<dbReference type="InterPro" id="IPR006104">
    <property type="entry name" value="Glyco_hydro_2_N"/>
</dbReference>
<dbReference type="PANTHER" id="PTHR22901:SF0">
    <property type="entry name" value="SIALATE O-ACETYLESTERASE"/>
    <property type="match status" value="1"/>
</dbReference>
<dbReference type="InterPro" id="IPR008979">
    <property type="entry name" value="Galactose-bd-like_sf"/>
</dbReference>
<dbReference type="Pfam" id="PF02837">
    <property type="entry name" value="Glyco_hydro_2_N"/>
    <property type="match status" value="1"/>
</dbReference>
<dbReference type="InterPro" id="IPR005181">
    <property type="entry name" value="SASA"/>
</dbReference>
<dbReference type="Proteomes" id="UP001595814">
    <property type="component" value="Unassembled WGS sequence"/>
</dbReference>
<comment type="similarity">
    <text evidence="1">Belongs to the glycosyl hydrolase 2 family.</text>
</comment>
<dbReference type="Gene3D" id="2.60.120.260">
    <property type="entry name" value="Galactose-binding domain-like"/>
    <property type="match status" value="1"/>
</dbReference>
<dbReference type="SUPFAM" id="SSF52266">
    <property type="entry name" value="SGNH hydrolase"/>
    <property type="match status" value="1"/>
</dbReference>
<evidence type="ECO:0000259" key="4">
    <source>
        <dbReference type="Pfam" id="PF03629"/>
    </source>
</evidence>
<sequence>MKKFIFSIVFLLIVNTLGLAQIKLPKLISDGAIFQRDTELKIWGWASPLEKIELTFKDDIFTATTNSQGEWELILPAQKAGGPHQFIFKGNNEITLSNILFGEVWVCSGQSNMELTMNRLRDTYPEVIANSKNSQIRQFLVADKYDFKEAHSDFDAGEWKEANPENLMDFSGVAYFFAKDIYEKYDVPVGLINAALGGSPVEAWMSEDALRKFPKAFEEMQRYKNDDLISSTEEKDQARQRAWYQKLNTEDQGFKTGKEWFQKNLDDSSWKTMKMPNFWEEQGLKNTNGVVWFRKHINLPNNWSGGNNKLWLGRMVDQDHVYVNGHFVGTTGYQYPPRKYQVPDSLLSEGDNVITVRLINESGKGGFIKDKPYFLTNGKDTLDLKGDWKYRLGTKMAPLQGPTFIRWKPGGLYNKMIAPLLNYKIKGTIWYQGESNTNDPNSYFETFTALIKNWRAKWSMDDFPFLFVQLANFMEETHKPVESDWAQLRQAQLQTLDLPNTGMAVITDIGEWNDIHPLNKRDVGKRLAQLSYRLAYEDENALTSPVPKNADFLTDRVEIEFNYLKEGLMSKDGKPLQTFELSDDGKTFQMAQAKLEGDKVFVHLKGIKNPVAVRYAWSNNPERANLFSKEGLPVSPFELKKD</sequence>
<accession>A0ABV8JPL4</accession>
<evidence type="ECO:0000256" key="2">
    <source>
        <dbReference type="ARBA" id="ARBA00022801"/>
    </source>
</evidence>
<name>A0ABV8JPL4_9FLAO</name>
<comment type="caution">
    <text evidence="5">The sequence shown here is derived from an EMBL/GenBank/DDBJ whole genome shotgun (WGS) entry which is preliminary data.</text>
</comment>
<dbReference type="InterPro" id="IPR039329">
    <property type="entry name" value="SIAE"/>
</dbReference>
<evidence type="ECO:0000313" key="6">
    <source>
        <dbReference type="Proteomes" id="UP001595814"/>
    </source>
</evidence>
<keyword evidence="2" id="KW-0378">Hydrolase</keyword>
<evidence type="ECO:0000313" key="5">
    <source>
        <dbReference type="EMBL" id="MFC4096071.1"/>
    </source>
</evidence>
<dbReference type="RefSeq" id="WP_192460311.1">
    <property type="nucleotide sequence ID" value="NZ_JACYFJ010000001.1"/>
</dbReference>
<feature type="domain" description="Sialate O-acetylesterase" evidence="4">
    <location>
        <begin position="401"/>
        <end position="529"/>
    </location>
</feature>
<dbReference type="SUPFAM" id="SSF49785">
    <property type="entry name" value="Galactose-binding domain-like"/>
    <property type="match status" value="1"/>
</dbReference>
<proteinExistence type="inferred from homology"/>
<feature type="domain" description="Glycosyl hydrolases family 2 sugar binding" evidence="3">
    <location>
        <begin position="237"/>
        <end position="378"/>
    </location>
</feature>
<dbReference type="Pfam" id="PF03629">
    <property type="entry name" value="SASA"/>
    <property type="match status" value="2"/>
</dbReference>
<dbReference type="PANTHER" id="PTHR22901">
    <property type="entry name" value="SIALATE O-ACETYLESTERASE"/>
    <property type="match status" value="1"/>
</dbReference>
<evidence type="ECO:0000259" key="3">
    <source>
        <dbReference type="Pfam" id="PF02837"/>
    </source>
</evidence>
<feature type="domain" description="Sialate O-acetylesterase" evidence="4">
    <location>
        <begin position="103"/>
        <end position="220"/>
    </location>
</feature>
<evidence type="ECO:0000256" key="1">
    <source>
        <dbReference type="ARBA" id="ARBA00007401"/>
    </source>
</evidence>
<organism evidence="5 6">
    <name type="scientific">Euzebyella saccharophila</name>
    <dbReference type="NCBI Taxonomy" id="679664"/>
    <lineage>
        <taxon>Bacteria</taxon>
        <taxon>Pseudomonadati</taxon>
        <taxon>Bacteroidota</taxon>
        <taxon>Flavobacteriia</taxon>
        <taxon>Flavobacteriales</taxon>
        <taxon>Flavobacteriaceae</taxon>
        <taxon>Euzebyella</taxon>
    </lineage>
</organism>
<dbReference type="Gene3D" id="3.40.50.1110">
    <property type="entry name" value="SGNH hydrolase"/>
    <property type="match status" value="1"/>
</dbReference>
<reference evidence="6" key="1">
    <citation type="journal article" date="2019" name="Int. J. Syst. Evol. Microbiol.">
        <title>The Global Catalogue of Microorganisms (GCM) 10K type strain sequencing project: providing services to taxonomists for standard genome sequencing and annotation.</title>
        <authorList>
            <consortium name="The Broad Institute Genomics Platform"/>
            <consortium name="The Broad Institute Genome Sequencing Center for Infectious Disease"/>
            <person name="Wu L."/>
            <person name="Ma J."/>
        </authorList>
    </citation>
    <scope>NUCLEOTIDE SEQUENCE [LARGE SCALE GENOMIC DNA]</scope>
    <source>
        <strain evidence="6">CECT 7477</strain>
    </source>
</reference>
<gene>
    <name evidence="5" type="ORF">ACFOUT_09300</name>
</gene>
<keyword evidence="6" id="KW-1185">Reference proteome</keyword>
<dbReference type="EMBL" id="JBHSAW010000004">
    <property type="protein sequence ID" value="MFC4096071.1"/>
    <property type="molecule type" value="Genomic_DNA"/>
</dbReference>